<dbReference type="SUPFAM" id="SSF109854">
    <property type="entry name" value="DinB/YfiT-like putative metalloenzymes"/>
    <property type="match status" value="1"/>
</dbReference>
<dbReference type="PANTHER" id="PTHR23150">
    <property type="entry name" value="SULFATASE MODIFYING FACTOR 1, 2"/>
    <property type="match status" value="1"/>
</dbReference>
<evidence type="ECO:0000259" key="5">
    <source>
        <dbReference type="Pfam" id="PF12867"/>
    </source>
</evidence>
<keyword evidence="7" id="KW-1185">Reference proteome</keyword>
<evidence type="ECO:0000313" key="7">
    <source>
        <dbReference type="Proteomes" id="UP001500791"/>
    </source>
</evidence>
<evidence type="ECO:0000259" key="4">
    <source>
        <dbReference type="Pfam" id="PF03781"/>
    </source>
</evidence>
<dbReference type="Gene3D" id="3.90.1580.10">
    <property type="entry name" value="paralog of FGE (formylglycine-generating enzyme)"/>
    <property type="match status" value="2"/>
</dbReference>
<keyword evidence="1" id="KW-0560">Oxidoreductase</keyword>
<evidence type="ECO:0000313" key="6">
    <source>
        <dbReference type="EMBL" id="GAA0394450.1"/>
    </source>
</evidence>
<dbReference type="InterPro" id="IPR034660">
    <property type="entry name" value="DinB/YfiT-like"/>
</dbReference>
<dbReference type="EMBL" id="BAAAEJ010000007">
    <property type="protein sequence ID" value="GAA0394450.1"/>
    <property type="molecule type" value="Genomic_DNA"/>
</dbReference>
<comment type="caution">
    <text evidence="6">The sequence shown here is derived from an EMBL/GenBank/DDBJ whole genome shotgun (WGS) entry which is preliminary data.</text>
</comment>
<dbReference type="Pfam" id="PF12867">
    <property type="entry name" value="DinB_2"/>
    <property type="match status" value="1"/>
</dbReference>
<dbReference type="InterPro" id="IPR016187">
    <property type="entry name" value="CTDL_fold"/>
</dbReference>
<dbReference type="InterPro" id="IPR051043">
    <property type="entry name" value="Sulfatase_Mod_Factor_Kinase"/>
</dbReference>
<dbReference type="SUPFAM" id="SSF56436">
    <property type="entry name" value="C-type lectin-like"/>
    <property type="match status" value="1"/>
</dbReference>
<evidence type="ECO:0000256" key="3">
    <source>
        <dbReference type="ARBA" id="ARBA00037882"/>
    </source>
</evidence>
<dbReference type="InterPro" id="IPR024775">
    <property type="entry name" value="DinB-like"/>
</dbReference>
<gene>
    <name evidence="6" type="primary">egtB</name>
    <name evidence="6" type="ORF">GCM10009093_21290</name>
</gene>
<comment type="pathway">
    <text evidence="3">Amino-acid biosynthesis; ergothioneine biosynthesis.</text>
</comment>
<dbReference type="InterPro" id="IPR017806">
    <property type="entry name" value="EgtB"/>
</dbReference>
<feature type="domain" description="DinB-like" evidence="5">
    <location>
        <begin position="19"/>
        <end position="130"/>
    </location>
</feature>
<dbReference type="Pfam" id="PF03781">
    <property type="entry name" value="FGE-sulfatase"/>
    <property type="match status" value="2"/>
</dbReference>
<sequence length="417" mass="47170">MPPASSPLPLASTVLVERYKRVRAKTLDLVSGLSPEDMVVQSMPDASPAKWHLAHTSWFFEAMILSRDSDYQPVDPRFQALFNSYYEALGQRVARPDRGLMTRPSLSEVVSYRREIDRRMAARLAQSLSTIETYLFELGLNHEQQHQELLLQDALHLFSCSPLKPTVWRVEPRTAPRAFSKGGQVRFAEGLSVIGAAKNDGFAFDNEMPAQRVWLNAYALDADLVTNGDWLRFMEDGGYRNPALWLSDGWATLHQLGWDSPAYWTAGSTGWTIYTLTGEVDLDPAAPVRHVSYYEADAYARWAGARLPTEAEWEHAARHSGNAFSNLDTEVWQWTRSAYAPYAGFSPTEGTASEYNGKFMVNQMVLRGGSFATPRDHLRPTYRNFYYPSQRWAFCGLRLAHDISTTEEATCKPFEVT</sequence>
<reference evidence="6 7" key="1">
    <citation type="journal article" date="2019" name="Int. J. Syst. Evol. Microbiol.">
        <title>The Global Catalogue of Microorganisms (GCM) 10K type strain sequencing project: providing services to taxonomists for standard genome sequencing and annotation.</title>
        <authorList>
            <consortium name="The Broad Institute Genomics Platform"/>
            <consortium name="The Broad Institute Genome Sequencing Center for Infectious Disease"/>
            <person name="Wu L."/>
            <person name="Ma J."/>
        </authorList>
    </citation>
    <scope>NUCLEOTIDE SEQUENCE [LARGE SCALE GENOMIC DNA]</scope>
    <source>
        <strain evidence="6 7">JCM 13476</strain>
    </source>
</reference>
<dbReference type="NCBIfam" id="TIGR03440">
    <property type="entry name" value="egtB_TIGR03440"/>
    <property type="match status" value="1"/>
</dbReference>
<dbReference type="InterPro" id="IPR005532">
    <property type="entry name" value="SUMF_dom"/>
</dbReference>
<keyword evidence="2" id="KW-0408">Iron</keyword>
<dbReference type="RefSeq" id="WP_243862863.1">
    <property type="nucleotide sequence ID" value="NZ_BAAAEJ010000007.1"/>
</dbReference>
<organism evidence="6 7">
    <name type="scientific">Brevundimonas terrae</name>
    <dbReference type="NCBI Taxonomy" id="363631"/>
    <lineage>
        <taxon>Bacteria</taxon>
        <taxon>Pseudomonadati</taxon>
        <taxon>Pseudomonadota</taxon>
        <taxon>Alphaproteobacteria</taxon>
        <taxon>Caulobacterales</taxon>
        <taxon>Caulobacteraceae</taxon>
        <taxon>Brevundimonas</taxon>
    </lineage>
</organism>
<protein>
    <submittedName>
        <fullName evidence="6">Ergothioneine biosynthesis protein EgtB</fullName>
    </submittedName>
</protein>
<dbReference type="InterPro" id="IPR042095">
    <property type="entry name" value="SUMF_sf"/>
</dbReference>
<proteinExistence type="predicted"/>
<accession>A0ABN0YG58</accession>
<evidence type="ECO:0000256" key="1">
    <source>
        <dbReference type="ARBA" id="ARBA00023002"/>
    </source>
</evidence>
<evidence type="ECO:0000256" key="2">
    <source>
        <dbReference type="ARBA" id="ARBA00023004"/>
    </source>
</evidence>
<feature type="domain" description="Sulfatase-modifying factor enzyme-like" evidence="4">
    <location>
        <begin position="330"/>
        <end position="400"/>
    </location>
</feature>
<dbReference type="Proteomes" id="UP001500791">
    <property type="component" value="Unassembled WGS sequence"/>
</dbReference>
<feature type="domain" description="Sulfatase-modifying factor enzyme-like" evidence="4">
    <location>
        <begin position="185"/>
        <end position="320"/>
    </location>
</feature>
<name>A0ABN0YG58_9CAUL</name>
<dbReference type="PANTHER" id="PTHR23150:SF36">
    <property type="entry name" value="HERCYNINE OXYGENASE"/>
    <property type="match status" value="1"/>
</dbReference>